<sequence length="288" mass="33385">MSAAGHSHRNVRFSGTEYGLRSRIGNELDNQRRYTSNPKRLSFNINTPEIDNDGENLEALLDRIWKVYRVSPLNNFSYTTGRLKQYSRRLREGLSMLQTTSMKETHYDVTFTAEGGLTQTPHDREAIKIFVKLYRNGNASNEDDEEPSSFYLGYLISRGNMKPMVDMSKVYLPILLCQGPVTTIRNINYLLEKFFDCNISPLKLSQDDLTWICTLFAEKSQNVLMKFEFPQPSIKNSINFKIHHANLSSLWNKIHDPSLDYVPYSEVKLLWSALIQQLFKVFQIDIGY</sequence>
<dbReference type="Proteomes" id="UP001233999">
    <property type="component" value="Unassembled WGS sequence"/>
</dbReference>
<evidence type="ECO:0000256" key="3">
    <source>
        <dbReference type="ARBA" id="ARBA00011060"/>
    </source>
</evidence>
<evidence type="ECO:0000256" key="1">
    <source>
        <dbReference type="ARBA" id="ARBA00004123"/>
    </source>
</evidence>
<reference evidence="8" key="2">
    <citation type="submission" date="2023-05" db="EMBL/GenBank/DDBJ databases">
        <authorList>
            <person name="Fouks B."/>
        </authorList>
    </citation>
    <scope>NUCLEOTIDE SEQUENCE</scope>
    <source>
        <strain evidence="8">Stay&amp;Tobe</strain>
        <tissue evidence="8">Testes</tissue>
    </source>
</reference>
<evidence type="ECO:0000256" key="5">
    <source>
        <dbReference type="ARBA" id="ARBA00022454"/>
    </source>
</evidence>
<dbReference type="PANTHER" id="PTHR31740">
    <property type="entry name" value="CENTROMERE PROTEIN L"/>
    <property type="match status" value="1"/>
</dbReference>
<evidence type="ECO:0000313" key="9">
    <source>
        <dbReference type="Proteomes" id="UP001233999"/>
    </source>
</evidence>
<keyword evidence="7" id="KW-0137">Centromere</keyword>
<keyword evidence="6" id="KW-0539">Nucleus</keyword>
<keyword evidence="5" id="KW-0158">Chromosome</keyword>
<dbReference type="GO" id="GO:0005634">
    <property type="term" value="C:nucleus"/>
    <property type="evidence" value="ECO:0007669"/>
    <property type="project" value="UniProtKB-SubCell"/>
</dbReference>
<dbReference type="AlphaFoldDB" id="A0AAD8AIE5"/>
<keyword evidence="9" id="KW-1185">Reference proteome</keyword>
<evidence type="ECO:0000313" key="8">
    <source>
        <dbReference type="EMBL" id="KAJ9599221.1"/>
    </source>
</evidence>
<accession>A0AAD8AIE5</accession>
<comment type="similarity">
    <text evidence="3">Belongs to the CENP-L/IML3 family.</text>
</comment>
<dbReference type="PANTHER" id="PTHR31740:SF2">
    <property type="entry name" value="CENTROMERE PROTEIN L"/>
    <property type="match status" value="1"/>
</dbReference>
<reference evidence="8" key="1">
    <citation type="journal article" date="2023" name="IScience">
        <title>Live-bearing cockroach genome reveals convergent evolutionary mechanisms linked to viviparity in insects and beyond.</title>
        <authorList>
            <person name="Fouks B."/>
            <person name="Harrison M.C."/>
            <person name="Mikhailova A.A."/>
            <person name="Marchal E."/>
            <person name="English S."/>
            <person name="Carruthers M."/>
            <person name="Jennings E.C."/>
            <person name="Chiamaka E.L."/>
            <person name="Frigard R.A."/>
            <person name="Pippel M."/>
            <person name="Attardo G.M."/>
            <person name="Benoit J.B."/>
            <person name="Bornberg-Bauer E."/>
            <person name="Tobe S.S."/>
        </authorList>
    </citation>
    <scope>NUCLEOTIDE SEQUENCE</scope>
    <source>
        <strain evidence="8">Stay&amp;Tobe</strain>
    </source>
</reference>
<evidence type="ECO:0000256" key="6">
    <source>
        <dbReference type="ARBA" id="ARBA00023242"/>
    </source>
</evidence>
<evidence type="ECO:0000256" key="4">
    <source>
        <dbReference type="ARBA" id="ARBA00016380"/>
    </source>
</evidence>
<evidence type="ECO:0000256" key="2">
    <source>
        <dbReference type="ARBA" id="ARBA00004584"/>
    </source>
</evidence>
<comment type="subcellular location">
    <subcellularLocation>
        <location evidence="2">Chromosome</location>
        <location evidence="2">Centromere</location>
    </subcellularLocation>
    <subcellularLocation>
        <location evidence="1">Nucleus</location>
    </subcellularLocation>
</comment>
<evidence type="ECO:0000256" key="7">
    <source>
        <dbReference type="ARBA" id="ARBA00023328"/>
    </source>
</evidence>
<dbReference type="EMBL" id="JASPKZ010000827">
    <property type="protein sequence ID" value="KAJ9599221.1"/>
    <property type="molecule type" value="Genomic_DNA"/>
</dbReference>
<organism evidence="8 9">
    <name type="scientific">Diploptera punctata</name>
    <name type="common">Pacific beetle cockroach</name>
    <dbReference type="NCBI Taxonomy" id="6984"/>
    <lineage>
        <taxon>Eukaryota</taxon>
        <taxon>Metazoa</taxon>
        <taxon>Ecdysozoa</taxon>
        <taxon>Arthropoda</taxon>
        <taxon>Hexapoda</taxon>
        <taxon>Insecta</taxon>
        <taxon>Pterygota</taxon>
        <taxon>Neoptera</taxon>
        <taxon>Polyneoptera</taxon>
        <taxon>Dictyoptera</taxon>
        <taxon>Blattodea</taxon>
        <taxon>Blaberoidea</taxon>
        <taxon>Blaberidae</taxon>
        <taxon>Diplopterinae</taxon>
        <taxon>Diploptera</taxon>
    </lineage>
</organism>
<dbReference type="GO" id="GO:0000775">
    <property type="term" value="C:chromosome, centromeric region"/>
    <property type="evidence" value="ECO:0007669"/>
    <property type="project" value="UniProtKB-SubCell"/>
</dbReference>
<dbReference type="Pfam" id="PF13092">
    <property type="entry name" value="CENP-L"/>
    <property type="match status" value="1"/>
</dbReference>
<comment type="caution">
    <text evidence="8">The sequence shown here is derived from an EMBL/GenBank/DDBJ whole genome shotgun (WGS) entry which is preliminary data.</text>
</comment>
<proteinExistence type="inferred from homology"/>
<name>A0AAD8AIE5_DIPPU</name>
<dbReference type="InterPro" id="IPR025204">
    <property type="entry name" value="CENP-L"/>
</dbReference>
<gene>
    <name evidence="8" type="ORF">L9F63_010305</name>
</gene>
<protein>
    <recommendedName>
        <fullName evidence="4">Centromere protein L</fullName>
    </recommendedName>
</protein>